<dbReference type="InterPro" id="IPR001810">
    <property type="entry name" value="F-box_dom"/>
</dbReference>
<dbReference type="PROSITE" id="PS50181">
    <property type="entry name" value="FBOX"/>
    <property type="match status" value="1"/>
</dbReference>
<feature type="compositionally biased region" description="Polar residues" evidence="2">
    <location>
        <begin position="445"/>
        <end position="476"/>
    </location>
</feature>
<comment type="caution">
    <text evidence="4">The sequence shown here is derived from an EMBL/GenBank/DDBJ whole genome shotgun (WGS) entry which is preliminary data.</text>
</comment>
<keyword evidence="1" id="KW-0175">Coiled coil</keyword>
<name>A0A8H6Z4U4_9AGAR</name>
<evidence type="ECO:0000256" key="1">
    <source>
        <dbReference type="SAM" id="Coils"/>
    </source>
</evidence>
<dbReference type="InterPro" id="IPR036047">
    <property type="entry name" value="F-box-like_dom_sf"/>
</dbReference>
<dbReference type="Proteomes" id="UP000623467">
    <property type="component" value="Unassembled WGS sequence"/>
</dbReference>
<dbReference type="Pfam" id="PF12937">
    <property type="entry name" value="F-box-like"/>
    <property type="match status" value="1"/>
</dbReference>
<dbReference type="SUPFAM" id="SSF81383">
    <property type="entry name" value="F-box domain"/>
    <property type="match status" value="1"/>
</dbReference>
<feature type="region of interest" description="Disordered" evidence="2">
    <location>
        <begin position="278"/>
        <end position="343"/>
    </location>
</feature>
<reference evidence="4" key="1">
    <citation type="submission" date="2020-05" db="EMBL/GenBank/DDBJ databases">
        <title>Mycena genomes resolve the evolution of fungal bioluminescence.</title>
        <authorList>
            <person name="Tsai I.J."/>
        </authorList>
    </citation>
    <scope>NUCLEOTIDE SEQUENCE</scope>
    <source>
        <strain evidence="4">160909Yilan</strain>
    </source>
</reference>
<dbReference type="SUPFAM" id="SSF52047">
    <property type="entry name" value="RNI-like"/>
    <property type="match status" value="1"/>
</dbReference>
<dbReference type="AlphaFoldDB" id="A0A8H6Z4U4"/>
<keyword evidence="5" id="KW-1185">Reference proteome</keyword>
<dbReference type="Gene3D" id="3.80.10.10">
    <property type="entry name" value="Ribonuclease Inhibitor"/>
    <property type="match status" value="1"/>
</dbReference>
<feature type="region of interest" description="Disordered" evidence="2">
    <location>
        <begin position="439"/>
        <end position="485"/>
    </location>
</feature>
<dbReference type="EMBL" id="JACAZH010000004">
    <property type="protein sequence ID" value="KAF7370832.1"/>
    <property type="molecule type" value="Genomic_DNA"/>
</dbReference>
<organism evidence="4 5">
    <name type="scientific">Mycena sanguinolenta</name>
    <dbReference type="NCBI Taxonomy" id="230812"/>
    <lineage>
        <taxon>Eukaryota</taxon>
        <taxon>Fungi</taxon>
        <taxon>Dikarya</taxon>
        <taxon>Basidiomycota</taxon>
        <taxon>Agaricomycotina</taxon>
        <taxon>Agaricomycetes</taxon>
        <taxon>Agaricomycetidae</taxon>
        <taxon>Agaricales</taxon>
        <taxon>Marasmiineae</taxon>
        <taxon>Mycenaceae</taxon>
        <taxon>Mycena</taxon>
    </lineage>
</organism>
<evidence type="ECO:0000256" key="2">
    <source>
        <dbReference type="SAM" id="MobiDB-lite"/>
    </source>
</evidence>
<feature type="compositionally biased region" description="Polar residues" evidence="2">
    <location>
        <begin position="295"/>
        <end position="305"/>
    </location>
</feature>
<proteinExistence type="predicted"/>
<dbReference type="Gene3D" id="1.20.1280.50">
    <property type="match status" value="1"/>
</dbReference>
<sequence>MHQHPKIPQNSSDEPYVSAEDIHWRAVKEMYDFCYSRGLSQVWAYLWNRWYTPQQWPLWAQASCDAIPRLKTTMIVESLWRHVKHRDLAQFNRPRLDLVINVVLQSLLPRVKRTLEYVQGLRRIGRPQALAGWQADAKAEWVEKSRTDEHRLVAKELKVLKSAPTTKGRAERLQQIADETAREAGTYATDIGNWVCPCEYFFKSRFLMCKHLIREANKLLDNRPLTDLRFFLDLRRNHFPPYYTIPGIHTLAQPENDEESPQPSEVIVLGVRGSITPMVEEERPGSACTPRPDVSTPNDGCQQDNLAAGVRENEASEGDAGPSETVEKAAGDEVDDSEDPEELVDGDRRVTFAEARRIHLKRCWDEMMDAIDNPRGVHPKLAAVLEGAFTKIGLFLGAAFLSPEVVRIGGSGANNATTPVYRYPPPLAAPMDSRTQSLRAYADPSPNTARDSSSKPKNTCRSTSLSSSRFALTTQIPPAKPQTLPTKPRTVLLREHLVTLKDAGAVCRNLCCDQTLGRPGQFVRTRSEAMHELCLNYCVNSVQIAQIRDEISQLEVSHTAHEQEIQRLESLLAGPPSTNYNVPVAPGKFCAQPCCSLRLGLGASHRVQQVLLQLRRRTQEISQYLNARRCLLTPIHRLPPELLRGVFFFAATSPLDVVIRLARVCNYWRAVALDTSQLWATIRLPISNPQLNFCLSHANSAPLNITCAPGTQPSALKKIARLSLRWRSLDLSIASGSEQLNVIHQRLPLLKSLRLSPCTIEAFRTRPHIFSDAPSLRRLSLDAGYRFLSPSLFSLPWGQITFLTLKCVDFPVFSEFLRQCPHLFYFNVEIVSSAVPTAETESSLRKLVLRGSYCQEAIVGHRFPKLLSLCIDKSMYNQHPNFLAFLARSSRLEMLSVRGLTNTVASWTPSVELLMVTPSLRIILIRDWDSDSRMAMVTPKFLTTPLVAPCVYDPFSPVAPPSLAQVDVAGCTIFDAAALLAFMDARGPSFDPHGIERARVIDPFGEDEPDYLDHV</sequence>
<evidence type="ECO:0000313" key="5">
    <source>
        <dbReference type="Proteomes" id="UP000623467"/>
    </source>
</evidence>
<feature type="compositionally biased region" description="Acidic residues" evidence="2">
    <location>
        <begin position="332"/>
        <end position="343"/>
    </location>
</feature>
<accession>A0A8H6Z4U4</accession>
<evidence type="ECO:0000259" key="3">
    <source>
        <dbReference type="PROSITE" id="PS50181"/>
    </source>
</evidence>
<gene>
    <name evidence="4" type="ORF">MSAN_00716900</name>
</gene>
<feature type="coiled-coil region" evidence="1">
    <location>
        <begin position="544"/>
        <end position="571"/>
    </location>
</feature>
<dbReference type="InterPro" id="IPR032675">
    <property type="entry name" value="LRR_dom_sf"/>
</dbReference>
<feature type="domain" description="F-box" evidence="3">
    <location>
        <begin position="632"/>
        <end position="682"/>
    </location>
</feature>
<evidence type="ECO:0000313" key="4">
    <source>
        <dbReference type="EMBL" id="KAF7370832.1"/>
    </source>
</evidence>
<protein>
    <submittedName>
        <fullName evidence="4">SWIM-type domain-containing protein</fullName>
    </submittedName>
</protein>
<dbReference type="OrthoDB" id="3262412at2759"/>